<dbReference type="KEGG" id="vg:26644272"/>
<name>A0A077KVM2_9CAUD</name>
<organism evidence="1 2">
    <name type="scientific">Ralstonia phage RSJ5</name>
    <dbReference type="NCBI Taxonomy" id="1538364"/>
    <lineage>
        <taxon>Viruses</taxon>
        <taxon>Duplodnaviria</taxon>
        <taxon>Heunggongvirae</taxon>
        <taxon>Uroviricota</taxon>
        <taxon>Caudoviricetes</taxon>
        <taxon>Autographivirales</taxon>
        <taxon>Autonotataviridae</taxon>
        <taxon>Risjevirus</taxon>
        <taxon>Risjevirus RSJ5</taxon>
    </lineage>
</organism>
<dbReference type="Proteomes" id="UP000203427">
    <property type="component" value="Segment"/>
</dbReference>
<reference evidence="1 2" key="1">
    <citation type="submission" date="2014-08" db="EMBL/GenBank/DDBJ databases">
        <title>Isolation and characterization of bacteriophages infecting R. solanacearum from Thailand.</title>
        <authorList>
            <person name="Narulita E."/>
            <person name="Kawasaki T."/>
            <person name="Fujie M."/>
            <person name="Yamada T."/>
        </authorList>
    </citation>
    <scope>NUCLEOTIDE SEQUENCE [LARGE SCALE GENOMIC DNA]</scope>
</reference>
<evidence type="ECO:0000313" key="1">
    <source>
        <dbReference type="EMBL" id="BAP34898.1"/>
    </source>
</evidence>
<dbReference type="EMBL" id="AB983711">
    <property type="protein sequence ID" value="BAP34898.1"/>
    <property type="molecule type" value="Genomic_DNA"/>
</dbReference>
<accession>A0A077KVM2</accession>
<dbReference type="RefSeq" id="YP_009218096.1">
    <property type="nucleotide sequence ID" value="NC_029007.1"/>
</dbReference>
<dbReference type="GeneID" id="26644272"/>
<evidence type="ECO:0000313" key="2">
    <source>
        <dbReference type="Proteomes" id="UP000203427"/>
    </source>
</evidence>
<keyword evidence="2" id="KW-1185">Reference proteome</keyword>
<proteinExistence type="predicted"/>
<sequence length="77" mass="8908">MRKRNRWYKVQWYVANGLRRRGDFATNVKGQAQHLAEELVHSFGGGSVSMAVNDTTPRVSWESGDRNFSVTIWLEDH</sequence>
<protein>
    <submittedName>
        <fullName evidence="1">Uncharacterized protein</fullName>
    </submittedName>
</protein>